<evidence type="ECO:0000256" key="1">
    <source>
        <dbReference type="SAM" id="MobiDB-lite"/>
    </source>
</evidence>
<dbReference type="EMBL" id="MCFF01000006">
    <property type="protein sequence ID" value="ORZ26743.1"/>
    <property type="molecule type" value="Genomic_DNA"/>
</dbReference>
<dbReference type="RefSeq" id="XP_021884506.1">
    <property type="nucleotide sequence ID" value="XM_022029802.1"/>
</dbReference>
<evidence type="ECO:0000313" key="3">
    <source>
        <dbReference type="Proteomes" id="UP000193648"/>
    </source>
</evidence>
<organism evidence="2 3">
    <name type="scientific">Lobosporangium transversale</name>
    <dbReference type="NCBI Taxonomy" id="64571"/>
    <lineage>
        <taxon>Eukaryota</taxon>
        <taxon>Fungi</taxon>
        <taxon>Fungi incertae sedis</taxon>
        <taxon>Mucoromycota</taxon>
        <taxon>Mortierellomycotina</taxon>
        <taxon>Mortierellomycetes</taxon>
        <taxon>Mortierellales</taxon>
        <taxon>Mortierellaceae</taxon>
        <taxon>Lobosporangium</taxon>
    </lineage>
</organism>
<reference evidence="2 3" key="1">
    <citation type="submission" date="2016-07" db="EMBL/GenBank/DDBJ databases">
        <title>Pervasive Adenine N6-methylation of Active Genes in Fungi.</title>
        <authorList>
            <consortium name="DOE Joint Genome Institute"/>
            <person name="Mondo S.J."/>
            <person name="Dannebaum R.O."/>
            <person name="Kuo R.C."/>
            <person name="Labutti K."/>
            <person name="Haridas S."/>
            <person name="Kuo A."/>
            <person name="Salamov A."/>
            <person name="Ahrendt S.R."/>
            <person name="Lipzen A."/>
            <person name="Sullivan W."/>
            <person name="Andreopoulos W.B."/>
            <person name="Clum A."/>
            <person name="Lindquist E."/>
            <person name="Daum C."/>
            <person name="Ramamoorthy G.K."/>
            <person name="Gryganskyi A."/>
            <person name="Culley D."/>
            <person name="Magnuson J.K."/>
            <person name="James T.Y."/>
            <person name="O'Malley M.A."/>
            <person name="Stajich J.E."/>
            <person name="Spatafora J.W."/>
            <person name="Visel A."/>
            <person name="Grigoriev I.V."/>
        </authorList>
    </citation>
    <scope>NUCLEOTIDE SEQUENCE [LARGE SCALE GENOMIC DNA]</scope>
    <source>
        <strain evidence="2 3">NRRL 3116</strain>
    </source>
</reference>
<protein>
    <submittedName>
        <fullName evidence="2">Uncharacterized protein</fullName>
    </submittedName>
</protein>
<proteinExistence type="predicted"/>
<gene>
    <name evidence="2" type="ORF">BCR41DRAFT_419714</name>
</gene>
<name>A0A1Y2GZ39_9FUNG</name>
<accession>A0A1Y2GZ39</accession>
<feature type="region of interest" description="Disordered" evidence="1">
    <location>
        <begin position="208"/>
        <end position="244"/>
    </location>
</feature>
<evidence type="ECO:0000313" key="2">
    <source>
        <dbReference type="EMBL" id="ORZ26743.1"/>
    </source>
</evidence>
<comment type="caution">
    <text evidence="2">The sequence shown here is derived from an EMBL/GenBank/DDBJ whole genome shotgun (WGS) entry which is preliminary data.</text>
</comment>
<dbReference type="InParanoid" id="A0A1Y2GZ39"/>
<dbReference type="GeneID" id="33571645"/>
<dbReference type="Proteomes" id="UP000193648">
    <property type="component" value="Unassembled WGS sequence"/>
</dbReference>
<dbReference type="AlphaFoldDB" id="A0A1Y2GZ39"/>
<feature type="region of interest" description="Disordered" evidence="1">
    <location>
        <begin position="1"/>
        <end position="26"/>
    </location>
</feature>
<keyword evidence="3" id="KW-1185">Reference proteome</keyword>
<sequence>MITKFDGVQSRNFRPIPQDLGPHASGFDRIEKIKKSSLARVGTPASAAFHGRNRPHRKDGLRVPITVYIAYDEAHSYRQAPNKTIDSAVQKMQLFFRRVAIDDDETKCRLLSAAHQPELHQSLGSDQRTVTTPMPSTTRNCTEALPANNTSTGQPTQVNNLSDGLYRIRRPSCSRAAASPKNGRKSSVSCRVRYKDEVLENTLSYAKPKTNYSKDGLEFDRHNSAKTSRPASADHSFASSKKKV</sequence>